<dbReference type="AlphaFoldDB" id="A0A6A6BQS8"/>
<dbReference type="GeneID" id="54299281"/>
<gene>
    <name evidence="2" type="ORF">K452DRAFT_295200</name>
</gene>
<name>A0A6A6BQS8_9PEZI</name>
<accession>A0A6A6BQS8</accession>
<feature type="region of interest" description="Disordered" evidence="1">
    <location>
        <begin position="189"/>
        <end position="243"/>
    </location>
</feature>
<feature type="compositionally biased region" description="Basic and acidic residues" evidence="1">
    <location>
        <begin position="189"/>
        <end position="232"/>
    </location>
</feature>
<dbReference type="RefSeq" id="XP_033401306.1">
    <property type="nucleotide sequence ID" value="XM_033541784.1"/>
</dbReference>
<evidence type="ECO:0000313" key="3">
    <source>
        <dbReference type="Proteomes" id="UP000799438"/>
    </source>
</evidence>
<proteinExistence type="predicted"/>
<dbReference type="Proteomes" id="UP000799438">
    <property type="component" value="Unassembled WGS sequence"/>
</dbReference>
<dbReference type="EMBL" id="ML995477">
    <property type="protein sequence ID" value="KAF2145594.1"/>
    <property type="molecule type" value="Genomic_DNA"/>
</dbReference>
<protein>
    <recommendedName>
        <fullName evidence="4">BRCT domain-containing protein</fullName>
    </recommendedName>
</protein>
<evidence type="ECO:0008006" key="4">
    <source>
        <dbReference type="Google" id="ProtNLM"/>
    </source>
</evidence>
<reference evidence="2" key="1">
    <citation type="journal article" date="2020" name="Stud. Mycol.">
        <title>101 Dothideomycetes genomes: a test case for predicting lifestyles and emergence of pathogens.</title>
        <authorList>
            <person name="Haridas S."/>
            <person name="Albert R."/>
            <person name="Binder M."/>
            <person name="Bloem J."/>
            <person name="Labutti K."/>
            <person name="Salamov A."/>
            <person name="Andreopoulos B."/>
            <person name="Baker S."/>
            <person name="Barry K."/>
            <person name="Bills G."/>
            <person name="Bluhm B."/>
            <person name="Cannon C."/>
            <person name="Castanera R."/>
            <person name="Culley D."/>
            <person name="Daum C."/>
            <person name="Ezra D."/>
            <person name="Gonzalez J."/>
            <person name="Henrissat B."/>
            <person name="Kuo A."/>
            <person name="Liang C."/>
            <person name="Lipzen A."/>
            <person name="Lutzoni F."/>
            <person name="Magnuson J."/>
            <person name="Mondo S."/>
            <person name="Nolan M."/>
            <person name="Ohm R."/>
            <person name="Pangilinan J."/>
            <person name="Park H.-J."/>
            <person name="Ramirez L."/>
            <person name="Alfaro M."/>
            <person name="Sun H."/>
            <person name="Tritt A."/>
            <person name="Yoshinaga Y."/>
            <person name="Zwiers L.-H."/>
            <person name="Turgeon B."/>
            <person name="Goodwin S."/>
            <person name="Spatafora J."/>
            <person name="Crous P."/>
            <person name="Grigoriev I."/>
        </authorList>
    </citation>
    <scope>NUCLEOTIDE SEQUENCE</scope>
    <source>
        <strain evidence="2">CBS 121167</strain>
    </source>
</reference>
<evidence type="ECO:0000313" key="2">
    <source>
        <dbReference type="EMBL" id="KAF2145594.1"/>
    </source>
</evidence>
<organism evidence="2 3">
    <name type="scientific">Aplosporella prunicola CBS 121167</name>
    <dbReference type="NCBI Taxonomy" id="1176127"/>
    <lineage>
        <taxon>Eukaryota</taxon>
        <taxon>Fungi</taxon>
        <taxon>Dikarya</taxon>
        <taxon>Ascomycota</taxon>
        <taxon>Pezizomycotina</taxon>
        <taxon>Dothideomycetes</taxon>
        <taxon>Dothideomycetes incertae sedis</taxon>
        <taxon>Botryosphaeriales</taxon>
        <taxon>Aplosporellaceae</taxon>
        <taxon>Aplosporella</taxon>
    </lineage>
</organism>
<keyword evidence="3" id="KW-1185">Reference proteome</keyword>
<sequence length="243" mass="27136">MQPFSASKEMPIPPFDMGMGAGRDPRQKFIYVVVLLRMLNFYDNKEEAERQAEKENALSPLSNWQASVQKLDIQTSEYIQASDMAVQNQMGEDVSGITLSEGPNDLPKGCVKEDSLKGYTVGFRGNMPTYNSAILKVLAKEAGARIEGDRDLPLTHTLIVMGPNAPRLTIDSVMRRGIRPISEKKFLEIISKESPRNSGEEENKDDKNTDDKNTDDKNTDDKNTDDKDKDAGVEEFFSMSFTG</sequence>
<evidence type="ECO:0000256" key="1">
    <source>
        <dbReference type="SAM" id="MobiDB-lite"/>
    </source>
</evidence>